<evidence type="ECO:0000256" key="9">
    <source>
        <dbReference type="SAM" id="MobiDB-lite"/>
    </source>
</evidence>
<evidence type="ECO:0008006" key="15">
    <source>
        <dbReference type="Google" id="ProtNLM"/>
    </source>
</evidence>
<dbReference type="EMBL" id="LUKN01002382">
    <property type="protein sequence ID" value="OAQ99171.1"/>
    <property type="molecule type" value="Genomic_DNA"/>
</dbReference>
<feature type="transmembrane region" description="Helical" evidence="10">
    <location>
        <begin position="971"/>
        <end position="990"/>
    </location>
</feature>
<feature type="transmembrane region" description="Helical" evidence="10">
    <location>
        <begin position="61"/>
        <end position="81"/>
    </location>
</feature>
<keyword evidence="7 10" id="KW-1133">Transmembrane helix</keyword>
<dbReference type="Pfam" id="PF00664">
    <property type="entry name" value="ABC_membrane"/>
    <property type="match status" value="2"/>
</dbReference>
<comment type="caution">
    <text evidence="13">The sequence shown here is derived from an EMBL/GenBank/DDBJ whole genome shotgun (WGS) entry which is preliminary data.</text>
</comment>
<dbReference type="PANTHER" id="PTHR24223">
    <property type="entry name" value="ATP-BINDING CASSETTE SUB-FAMILY C"/>
    <property type="match status" value="1"/>
</dbReference>
<gene>
    <name evidence="13" type="ORF">LLEC1_07152</name>
</gene>
<keyword evidence="14" id="KW-1185">Reference proteome</keyword>
<evidence type="ECO:0000259" key="12">
    <source>
        <dbReference type="PROSITE" id="PS50929"/>
    </source>
</evidence>
<dbReference type="GO" id="GO:0016887">
    <property type="term" value="F:ATP hydrolysis activity"/>
    <property type="evidence" value="ECO:0007669"/>
    <property type="project" value="InterPro"/>
</dbReference>
<evidence type="ECO:0000256" key="2">
    <source>
        <dbReference type="ARBA" id="ARBA00022448"/>
    </source>
</evidence>
<feature type="transmembrane region" description="Helical" evidence="10">
    <location>
        <begin position="303"/>
        <end position="323"/>
    </location>
</feature>
<keyword evidence="6" id="KW-0067">ATP-binding</keyword>
<feature type="domain" description="ABC transporter" evidence="11">
    <location>
        <begin position="588"/>
        <end position="815"/>
    </location>
</feature>
<name>A0A179IB87_CORDF</name>
<dbReference type="Proteomes" id="UP000243081">
    <property type="component" value="Unassembled WGS sequence"/>
</dbReference>
<evidence type="ECO:0000256" key="5">
    <source>
        <dbReference type="ARBA" id="ARBA00022741"/>
    </source>
</evidence>
<dbReference type="PROSITE" id="PS00211">
    <property type="entry name" value="ABC_TRANSPORTER_1"/>
    <property type="match status" value="2"/>
</dbReference>
<dbReference type="SUPFAM" id="SSF52540">
    <property type="entry name" value="P-loop containing nucleoside triphosphate hydrolases"/>
    <property type="match status" value="2"/>
</dbReference>
<feature type="transmembrane region" description="Helical" evidence="10">
    <location>
        <begin position="252"/>
        <end position="269"/>
    </location>
</feature>
<feature type="transmembrane region" description="Helical" evidence="10">
    <location>
        <begin position="902"/>
        <end position="927"/>
    </location>
</feature>
<keyword evidence="2" id="KW-0813">Transport</keyword>
<dbReference type="Pfam" id="PF00005">
    <property type="entry name" value="ABC_tran"/>
    <property type="match status" value="2"/>
</dbReference>
<feature type="compositionally biased region" description="Basic and acidic residues" evidence="9">
    <location>
        <begin position="825"/>
        <end position="835"/>
    </location>
</feature>
<sequence>MASVHADQAFWPPQKAILDLTLTFEDVILKILLSGIFLVISPIVIRHYLRSPLYVRPSLLLWTKLTVTLALVGTLIVRLVFRAMSSHFRPRTALPATALDLLAVIAVGAVVHLEHRRAIGTSAFSGVYLFFSIVADIIMSRSFLIRPGLTTMGALTAAAVALRAVLLGLQELSKRNLLMDPRLNNMIGAEVVSGFWSRSFFAYLYPLLTKGFRGALVLSELHHLGPDFAASVLYPQLKYHWEKTNRVSSNSLFLSCICSWKLFFASIALPRLGQSACTLAQPFILHRTILVIGDETVGNIERAFLLIATILSFGGAVVCKTMTAHLSTRLNTRIRGALISQMFDKSLRISQSEAKKSAAITLMSADIEGIASGLPQIYELIMTLVELGLGIYILSLFVGHSCFVVLAPLVASAIGTYFIGNWMATAFAAWNKSIEIRVSKTSKVIDQLKAIKMFGLGPTISIYLQKLREVETASSNKFRALQSASVVAVLCAEFVTPVVVIAAALFWNTFSGRLSAATVFPSLSIVALIKDPLSLLLGGYPTMKAMFSCFERIQNFLKLEERKDPRTIRSSVHDNQDLEPKCSSYPVVEFSGASVAPVGTQTPILKNLDFALLPGSVTAAVGINGCGKSLMLQSILGEAEIPDGRICLSETDVAVCGQTVWLRNATIKENVVGPLPYDEALFRKVMHCCLLDQDLESLPLGADYVVGSGGARLSGGQRQRVGLARALYARKALVLLDDVFSSLDHRTAVSILFRLCGGEGMLRESQSTVVFCTFLPECLDVVDPLIVFDGDGHASLEANSSDKDARLEMIRSLNPEQVTEAENDAVQKQEPEKAQLKSASSSGEKNETTQKGDVRLYWLFIDPIGRYKLLLWAAVMCIGSILELAPDVYMRLWIEHAAENNLFFIGYALIAVVAVFIFIGAVAVFLIKLMPRASLSLHQQLVDTVLRATLAFLGTTDNGIMINRFSQDMTLIIRALVITFIRTTTMFFTTTIQAGIIASGSSYMAIILPFIAVAVYFIQRFYLRTSRQVRAIDLETKSPLYTHFQETTEGLVYIRAFGWQKANLEEAFKFLDDSQRGVYYMDSIQQWLQLVLGLLSTVIAAVLMTLTLFVTKSTSETAVGLSFLNLILFGKTMEQLISAWTGLETSVGALARLRDFMKDTPQESNDRRRVVPRNWPSQGAVELADVTARYRYLQQPTKTRETKADSASSDDSHLPPILKSISLSISAGQKVGVVGRTGSGKSSLFLALLGFLQYDGTIKIDGIDISQVPLDELRSRVVTISQDQIKLDASVRRATKKKSQEAERQDIMLKGLLTRLGIWGPLENKGLDAMLDDVGYSHGQMQLFCLARGIVRYQDTGSKVVLIDEATSSVEQGMEKSAQDIMKEYFADCTVLIIGHRESSIRDVELTVELSRGEIVRAEPSQPRSDEAVSSGR</sequence>
<feature type="transmembrane region" description="Helical" evidence="10">
    <location>
        <begin position="519"/>
        <end position="538"/>
    </location>
</feature>
<dbReference type="InterPro" id="IPR056227">
    <property type="entry name" value="TMD0_ABC"/>
</dbReference>
<evidence type="ECO:0000256" key="4">
    <source>
        <dbReference type="ARBA" id="ARBA00022692"/>
    </source>
</evidence>
<dbReference type="InterPro" id="IPR044726">
    <property type="entry name" value="ABCC_6TM_D2"/>
</dbReference>
<dbReference type="PROSITE" id="PS50893">
    <property type="entry name" value="ABC_TRANSPORTER_2"/>
    <property type="match status" value="1"/>
</dbReference>
<evidence type="ECO:0000256" key="1">
    <source>
        <dbReference type="ARBA" id="ARBA00004651"/>
    </source>
</evidence>
<dbReference type="SMART" id="SM00382">
    <property type="entry name" value="AAA"/>
    <property type="match status" value="2"/>
</dbReference>
<evidence type="ECO:0000313" key="13">
    <source>
        <dbReference type="EMBL" id="OAQ99171.1"/>
    </source>
</evidence>
<dbReference type="InterPro" id="IPR050173">
    <property type="entry name" value="ABC_transporter_C-like"/>
</dbReference>
<protein>
    <recommendedName>
        <fullName evidence="15">ABC transporter domain-containing protein</fullName>
    </recommendedName>
</protein>
<evidence type="ECO:0000256" key="7">
    <source>
        <dbReference type="ARBA" id="ARBA00022989"/>
    </source>
</evidence>
<feature type="transmembrane region" description="Helical" evidence="10">
    <location>
        <begin position="377"/>
        <end position="397"/>
    </location>
</feature>
<keyword evidence="5" id="KW-0547">Nucleotide-binding</keyword>
<dbReference type="Gene3D" id="1.20.1560.10">
    <property type="entry name" value="ABC transporter type 1, transmembrane domain"/>
    <property type="match status" value="2"/>
</dbReference>
<evidence type="ECO:0000259" key="11">
    <source>
        <dbReference type="PROSITE" id="PS50893"/>
    </source>
</evidence>
<evidence type="ECO:0000256" key="6">
    <source>
        <dbReference type="ARBA" id="ARBA00022840"/>
    </source>
</evidence>
<feature type="transmembrane region" description="Helical" evidence="10">
    <location>
        <begin position="93"/>
        <end position="111"/>
    </location>
</feature>
<organism evidence="13 14">
    <name type="scientific">Cordyceps confragosa</name>
    <name type="common">Lecanicillium lecanii</name>
    <dbReference type="NCBI Taxonomy" id="2714763"/>
    <lineage>
        <taxon>Eukaryota</taxon>
        <taxon>Fungi</taxon>
        <taxon>Dikarya</taxon>
        <taxon>Ascomycota</taxon>
        <taxon>Pezizomycotina</taxon>
        <taxon>Sordariomycetes</taxon>
        <taxon>Hypocreomycetidae</taxon>
        <taxon>Hypocreales</taxon>
        <taxon>Cordycipitaceae</taxon>
        <taxon>Akanthomyces</taxon>
    </lineage>
</organism>
<evidence type="ECO:0000256" key="8">
    <source>
        <dbReference type="ARBA" id="ARBA00023136"/>
    </source>
</evidence>
<keyword evidence="8 10" id="KW-0472">Membrane</keyword>
<dbReference type="InterPro" id="IPR036640">
    <property type="entry name" value="ABC1_TM_sf"/>
</dbReference>
<dbReference type="InterPro" id="IPR011527">
    <property type="entry name" value="ABC1_TM_dom"/>
</dbReference>
<dbReference type="InterPro" id="IPR003593">
    <property type="entry name" value="AAA+_ATPase"/>
</dbReference>
<dbReference type="GO" id="GO:0005524">
    <property type="term" value="F:ATP binding"/>
    <property type="evidence" value="ECO:0007669"/>
    <property type="project" value="UniProtKB-KW"/>
</dbReference>
<dbReference type="PROSITE" id="PS50929">
    <property type="entry name" value="ABC_TM1F"/>
    <property type="match status" value="2"/>
</dbReference>
<feature type="domain" description="ABC transmembrane type-1" evidence="12">
    <location>
        <begin position="870"/>
        <end position="1145"/>
    </location>
</feature>
<feature type="transmembrane region" description="Helical" evidence="10">
    <location>
        <begin position="27"/>
        <end position="49"/>
    </location>
</feature>
<reference evidence="13 14" key="1">
    <citation type="submission" date="2016-03" db="EMBL/GenBank/DDBJ databases">
        <title>Fine-scale spatial genetic structure of a fungal parasite of coffee scale insects.</title>
        <authorList>
            <person name="Jackson D."/>
            <person name="Zemenick K.A."/>
            <person name="Malloure B."/>
            <person name="Quandt C.A."/>
            <person name="James T.Y."/>
        </authorList>
    </citation>
    <scope>NUCLEOTIDE SEQUENCE [LARGE SCALE GENOMIC DNA]</scope>
    <source>
        <strain evidence="13 14">UM487</strain>
    </source>
</reference>
<dbReference type="OrthoDB" id="4869332at2759"/>
<evidence type="ECO:0000256" key="10">
    <source>
        <dbReference type="SAM" id="Phobius"/>
    </source>
</evidence>
<comment type="subcellular location">
    <subcellularLocation>
        <location evidence="1">Cell membrane</location>
        <topology evidence="1">Multi-pass membrane protein</topology>
    </subcellularLocation>
</comment>
<dbReference type="PANTHER" id="PTHR24223:SF399">
    <property type="entry name" value="ABC TRANSPORTER ATNG"/>
    <property type="match status" value="1"/>
</dbReference>
<feature type="transmembrane region" description="Helical" evidence="10">
    <location>
        <begin position="123"/>
        <end position="143"/>
    </location>
</feature>
<feature type="transmembrane region" description="Helical" evidence="10">
    <location>
        <begin position="1090"/>
        <end position="1110"/>
    </location>
</feature>
<feature type="transmembrane region" description="Helical" evidence="10">
    <location>
        <begin position="869"/>
        <end position="890"/>
    </location>
</feature>
<dbReference type="GO" id="GO:0005886">
    <property type="term" value="C:plasma membrane"/>
    <property type="evidence" value="ECO:0007669"/>
    <property type="project" value="UniProtKB-SubCell"/>
</dbReference>
<dbReference type="InterPro" id="IPR017871">
    <property type="entry name" value="ABC_transporter-like_CS"/>
</dbReference>
<dbReference type="SUPFAM" id="SSF90123">
    <property type="entry name" value="ABC transporter transmembrane region"/>
    <property type="match status" value="2"/>
</dbReference>
<keyword evidence="4 10" id="KW-0812">Transmembrane</keyword>
<dbReference type="InterPro" id="IPR027417">
    <property type="entry name" value="P-loop_NTPase"/>
</dbReference>
<dbReference type="Pfam" id="PF24357">
    <property type="entry name" value="TMD0_ABC"/>
    <property type="match status" value="1"/>
</dbReference>
<accession>A0A179IB87</accession>
<dbReference type="Gene3D" id="3.40.50.300">
    <property type="entry name" value="P-loop containing nucleotide triphosphate hydrolases"/>
    <property type="match status" value="2"/>
</dbReference>
<proteinExistence type="predicted"/>
<evidence type="ECO:0000313" key="14">
    <source>
        <dbReference type="Proteomes" id="UP000243081"/>
    </source>
</evidence>
<feature type="region of interest" description="Disordered" evidence="9">
    <location>
        <begin position="820"/>
        <end position="847"/>
    </location>
</feature>
<keyword evidence="3" id="KW-1003">Cell membrane</keyword>
<feature type="transmembrane region" description="Helical" evidence="10">
    <location>
        <begin position="403"/>
        <end position="430"/>
    </location>
</feature>
<feature type="domain" description="ABC transmembrane type-1" evidence="12">
    <location>
        <begin position="272"/>
        <end position="545"/>
    </location>
</feature>
<feature type="transmembrane region" description="Helical" evidence="10">
    <location>
        <begin position="996"/>
        <end position="1018"/>
    </location>
</feature>
<dbReference type="InterPro" id="IPR003439">
    <property type="entry name" value="ABC_transporter-like_ATP-bd"/>
</dbReference>
<feature type="transmembrane region" description="Helical" evidence="10">
    <location>
        <begin position="484"/>
        <end position="507"/>
    </location>
</feature>
<dbReference type="CDD" id="cd18580">
    <property type="entry name" value="ABC_6TM_ABCC_D2"/>
    <property type="match status" value="1"/>
</dbReference>
<evidence type="ECO:0000256" key="3">
    <source>
        <dbReference type="ARBA" id="ARBA00022475"/>
    </source>
</evidence>
<dbReference type="GO" id="GO:0140359">
    <property type="term" value="F:ABC-type transporter activity"/>
    <property type="evidence" value="ECO:0007669"/>
    <property type="project" value="InterPro"/>
</dbReference>